<name>A0A1H9ULV6_9BACI</name>
<proteinExistence type="predicted"/>
<dbReference type="STRING" id="1601833.SAMN05518684_10837"/>
<dbReference type="EMBL" id="FOGT01000008">
    <property type="protein sequence ID" value="SES10436.1"/>
    <property type="molecule type" value="Genomic_DNA"/>
</dbReference>
<evidence type="ECO:0008006" key="3">
    <source>
        <dbReference type="Google" id="ProtNLM"/>
    </source>
</evidence>
<protein>
    <recommendedName>
        <fullName evidence="3">Cupin domain-containing protein</fullName>
    </recommendedName>
</protein>
<evidence type="ECO:0000313" key="2">
    <source>
        <dbReference type="Proteomes" id="UP000198571"/>
    </source>
</evidence>
<keyword evidence="2" id="KW-1185">Reference proteome</keyword>
<dbReference type="Gene3D" id="2.60.120.10">
    <property type="entry name" value="Jelly Rolls"/>
    <property type="match status" value="1"/>
</dbReference>
<reference evidence="2" key="1">
    <citation type="submission" date="2016-10" db="EMBL/GenBank/DDBJ databases">
        <authorList>
            <person name="Varghese N."/>
            <person name="Submissions S."/>
        </authorList>
    </citation>
    <scope>NUCLEOTIDE SEQUENCE [LARGE SCALE GENOMIC DNA]</scope>
    <source>
        <strain evidence="2">S9</strain>
    </source>
</reference>
<evidence type="ECO:0000313" key="1">
    <source>
        <dbReference type="EMBL" id="SES10436.1"/>
    </source>
</evidence>
<accession>A0A1H9ULV6</accession>
<gene>
    <name evidence="1" type="ORF">SAMN05518684_10837</name>
</gene>
<dbReference type="OrthoDB" id="3782397at2"/>
<dbReference type="SUPFAM" id="SSF51182">
    <property type="entry name" value="RmlC-like cupins"/>
    <property type="match status" value="1"/>
</dbReference>
<dbReference type="Proteomes" id="UP000198571">
    <property type="component" value="Unassembled WGS sequence"/>
</dbReference>
<dbReference type="InterPro" id="IPR014710">
    <property type="entry name" value="RmlC-like_jellyroll"/>
</dbReference>
<dbReference type="InterPro" id="IPR011051">
    <property type="entry name" value="RmlC_Cupin_sf"/>
</dbReference>
<sequence length="120" mass="13504">MQLYRFDNEIGKKVTHFNSNFIMSRITKTESAAQISCMYLEPDGIIGFHKTVVPQLLIIVTGEGWVRNDDMSEISVKAGDAVYWDEGEGHETFTNSGLTAIVIESEELNPSDFMPQKELT</sequence>
<dbReference type="RefSeq" id="WP_093051785.1">
    <property type="nucleotide sequence ID" value="NZ_FOGT01000008.1"/>
</dbReference>
<dbReference type="AlphaFoldDB" id="A0A1H9ULV6"/>
<organism evidence="1 2">
    <name type="scientific">Salipaludibacillus aurantiacus</name>
    <dbReference type="NCBI Taxonomy" id="1601833"/>
    <lineage>
        <taxon>Bacteria</taxon>
        <taxon>Bacillati</taxon>
        <taxon>Bacillota</taxon>
        <taxon>Bacilli</taxon>
        <taxon>Bacillales</taxon>
        <taxon>Bacillaceae</taxon>
    </lineage>
</organism>